<feature type="non-terminal residue" evidence="2">
    <location>
        <position position="1"/>
    </location>
</feature>
<accession>A0ABU5YB41</accession>
<sequence>SLPSYFRSKNVLFILTFCTFHFADYITSDFLIIKHKEDVLGGFNLFILLIYLIINIFYKQEENKVEN</sequence>
<evidence type="ECO:0000256" key="1">
    <source>
        <dbReference type="SAM" id="Phobius"/>
    </source>
</evidence>
<dbReference type="EMBL" id="JAYKBV010000015">
    <property type="protein sequence ID" value="MEB3041092.1"/>
    <property type="molecule type" value="Genomic_DNA"/>
</dbReference>
<feature type="transmembrane region" description="Helical" evidence="1">
    <location>
        <begin position="39"/>
        <end position="58"/>
    </location>
</feature>
<protein>
    <submittedName>
        <fullName evidence="2">Uncharacterized protein</fullName>
    </submittedName>
</protein>
<evidence type="ECO:0000313" key="2">
    <source>
        <dbReference type="EMBL" id="MEB3041092.1"/>
    </source>
</evidence>
<name>A0ABU5YB41_9FLAO</name>
<keyword evidence="3" id="KW-1185">Reference proteome</keyword>
<proteinExistence type="predicted"/>
<comment type="caution">
    <text evidence="2">The sequence shown here is derived from an EMBL/GenBank/DDBJ whole genome shotgun (WGS) entry which is preliminary data.</text>
</comment>
<evidence type="ECO:0000313" key="3">
    <source>
        <dbReference type="Proteomes" id="UP001324270"/>
    </source>
</evidence>
<keyword evidence="1" id="KW-0472">Membrane</keyword>
<keyword evidence="1" id="KW-0812">Transmembrane</keyword>
<organism evidence="2 3">
    <name type="scientific">Capnocytophaga gingivalis</name>
    <dbReference type="NCBI Taxonomy" id="1017"/>
    <lineage>
        <taxon>Bacteria</taxon>
        <taxon>Pseudomonadati</taxon>
        <taxon>Bacteroidota</taxon>
        <taxon>Flavobacteriia</taxon>
        <taxon>Flavobacteriales</taxon>
        <taxon>Flavobacteriaceae</taxon>
        <taxon>Capnocytophaga</taxon>
    </lineage>
</organism>
<dbReference type="Proteomes" id="UP001324270">
    <property type="component" value="Unassembled WGS sequence"/>
</dbReference>
<feature type="transmembrane region" description="Helical" evidence="1">
    <location>
        <begin position="12"/>
        <end position="33"/>
    </location>
</feature>
<reference evidence="2 3" key="1">
    <citation type="submission" date="2023-12" db="EMBL/GenBank/DDBJ databases">
        <title>Genomic sequences of Capnocytophaga and Parvimonas strains.</title>
        <authorList>
            <person name="Watt R.M."/>
            <person name="Wang M."/>
            <person name="Yang T."/>
            <person name="Tong W.M."/>
        </authorList>
    </citation>
    <scope>NUCLEOTIDE SEQUENCE [LARGE SCALE GENOMIC DNA]</scope>
    <source>
        <strain evidence="2 3">CCUG 13156</strain>
    </source>
</reference>
<gene>
    <name evidence="2" type="ORF">VJJ49_10390</name>
</gene>
<keyword evidence="1" id="KW-1133">Transmembrane helix</keyword>